<gene>
    <name evidence="1" type="ORF">TRFO_03074</name>
</gene>
<dbReference type="InterPro" id="IPR027417">
    <property type="entry name" value="P-loop_NTPase"/>
</dbReference>
<protein>
    <submittedName>
        <fullName evidence="1">Uncharacterized protein</fullName>
    </submittedName>
</protein>
<dbReference type="RefSeq" id="XP_068367917.1">
    <property type="nucleotide sequence ID" value="XM_068491079.1"/>
</dbReference>
<sequence>MSFKNLKVNICLLEMYKSNTNFLKNNEKRNIDKMYDRVRKKPIWPLKVTFLGNVSVGKSTFNHMLYDSCFEDQSSIKSTVVPYEMPFSKNNFSFILGEIPGSVRNSNSIHNTLRANNTILFFSFEDRESYEDLHFWITYSNNIGSYNRFIIGTHCNPNIEQPVTIAEAATFCANKNIEYHFINLAQLSSDDCFNVLLSFFD</sequence>
<dbReference type="InterPro" id="IPR001806">
    <property type="entry name" value="Small_GTPase"/>
</dbReference>
<dbReference type="Proteomes" id="UP000179807">
    <property type="component" value="Unassembled WGS sequence"/>
</dbReference>
<accession>A0A1J4KYX3</accession>
<dbReference type="EMBL" id="MLAK01000325">
    <property type="protein sequence ID" value="OHT14781.1"/>
    <property type="molecule type" value="Genomic_DNA"/>
</dbReference>
<comment type="caution">
    <text evidence="1">The sequence shown here is derived from an EMBL/GenBank/DDBJ whole genome shotgun (WGS) entry which is preliminary data.</text>
</comment>
<dbReference type="VEuPathDB" id="TrichDB:TRFO_03074"/>
<dbReference type="Pfam" id="PF00071">
    <property type="entry name" value="Ras"/>
    <property type="match status" value="1"/>
</dbReference>
<dbReference type="AlphaFoldDB" id="A0A1J4KYX3"/>
<evidence type="ECO:0000313" key="2">
    <source>
        <dbReference type="Proteomes" id="UP000179807"/>
    </source>
</evidence>
<name>A0A1J4KYX3_9EUKA</name>
<reference evidence="1" key="1">
    <citation type="submission" date="2016-10" db="EMBL/GenBank/DDBJ databases">
        <authorList>
            <person name="Benchimol M."/>
            <person name="Almeida L.G."/>
            <person name="Vasconcelos A.T."/>
            <person name="Perreira-Neves A."/>
            <person name="Rosa I.A."/>
            <person name="Tasca T."/>
            <person name="Bogo M.R."/>
            <person name="de Souza W."/>
        </authorList>
    </citation>
    <scope>NUCLEOTIDE SEQUENCE [LARGE SCALE GENOMIC DNA]</scope>
    <source>
        <strain evidence="1">K</strain>
    </source>
</reference>
<organism evidence="1 2">
    <name type="scientific">Tritrichomonas foetus</name>
    <dbReference type="NCBI Taxonomy" id="1144522"/>
    <lineage>
        <taxon>Eukaryota</taxon>
        <taxon>Metamonada</taxon>
        <taxon>Parabasalia</taxon>
        <taxon>Tritrichomonadida</taxon>
        <taxon>Tritrichomonadidae</taxon>
        <taxon>Tritrichomonas</taxon>
    </lineage>
</organism>
<dbReference type="SUPFAM" id="SSF52540">
    <property type="entry name" value="P-loop containing nucleoside triphosphate hydrolases"/>
    <property type="match status" value="1"/>
</dbReference>
<dbReference type="GeneID" id="94825783"/>
<keyword evidence="2" id="KW-1185">Reference proteome</keyword>
<dbReference type="GO" id="GO:0003924">
    <property type="term" value="F:GTPase activity"/>
    <property type="evidence" value="ECO:0007669"/>
    <property type="project" value="InterPro"/>
</dbReference>
<evidence type="ECO:0000313" key="1">
    <source>
        <dbReference type="EMBL" id="OHT14781.1"/>
    </source>
</evidence>
<dbReference type="GO" id="GO:0005525">
    <property type="term" value="F:GTP binding"/>
    <property type="evidence" value="ECO:0007669"/>
    <property type="project" value="InterPro"/>
</dbReference>
<dbReference type="Gene3D" id="3.40.50.300">
    <property type="entry name" value="P-loop containing nucleotide triphosphate hydrolases"/>
    <property type="match status" value="1"/>
</dbReference>
<proteinExistence type="predicted"/>